<name>A0ABS3B4T3_9XANT</name>
<dbReference type="InterPro" id="IPR038743">
    <property type="entry name" value="YjgH-like"/>
</dbReference>
<dbReference type="EMBL" id="JAFIWB010000019">
    <property type="protein sequence ID" value="MBN6103542.1"/>
    <property type="molecule type" value="Genomic_DNA"/>
</dbReference>
<dbReference type="SUPFAM" id="SSF55298">
    <property type="entry name" value="YjgF-like"/>
    <property type="match status" value="1"/>
</dbReference>
<protein>
    <submittedName>
        <fullName evidence="1">RidA family protein</fullName>
    </submittedName>
</protein>
<accession>A0ABS3B4T3</accession>
<proteinExistence type="predicted"/>
<gene>
    <name evidence="1" type="ORF">JR064_15340</name>
</gene>
<evidence type="ECO:0000313" key="2">
    <source>
        <dbReference type="Proteomes" id="UP000695802"/>
    </source>
</evidence>
<dbReference type="Pfam" id="PF01042">
    <property type="entry name" value="Ribonuc_L-PSP"/>
    <property type="match status" value="1"/>
</dbReference>
<organism evidence="1 2">
    <name type="scientific">Xanthomonas bonasiae</name>
    <dbReference type="NCBI Taxonomy" id="2810351"/>
    <lineage>
        <taxon>Bacteria</taxon>
        <taxon>Pseudomonadati</taxon>
        <taxon>Pseudomonadota</taxon>
        <taxon>Gammaproteobacteria</taxon>
        <taxon>Lysobacterales</taxon>
        <taxon>Lysobacteraceae</taxon>
        <taxon>Xanthomonas</taxon>
    </lineage>
</organism>
<dbReference type="PANTHER" id="PTHR11803">
    <property type="entry name" value="2-IMINOBUTANOATE/2-IMINOPROPANOATE DEAMINASE RIDA"/>
    <property type="match status" value="1"/>
</dbReference>
<dbReference type="CDD" id="cd02198">
    <property type="entry name" value="YjgH_like"/>
    <property type="match status" value="1"/>
</dbReference>
<comment type="caution">
    <text evidence="1">The sequence shown here is derived from an EMBL/GenBank/DDBJ whole genome shotgun (WGS) entry which is preliminary data.</text>
</comment>
<dbReference type="InterPro" id="IPR035959">
    <property type="entry name" value="RutC-like_sf"/>
</dbReference>
<sequence length="132" mass="14471">MATRDVVFPPGRQALYERNRYSPAVRANGLLFVSGQVGSREDGSPEPDLEAQVRLAFDNLNAILAAAGCTFDDVVDVTFFLVDPETTLDTVWAVLPSYWGEAPYPTVTAIGVTWLYGFQFEIKVIATLPEAL</sequence>
<dbReference type="PANTHER" id="PTHR11803:SF44">
    <property type="entry name" value="RUTC FAMILY PROTEIN YJGH"/>
    <property type="match status" value="1"/>
</dbReference>
<dbReference type="Gene3D" id="3.30.1330.40">
    <property type="entry name" value="RutC-like"/>
    <property type="match status" value="1"/>
</dbReference>
<dbReference type="RefSeq" id="WP_206230306.1">
    <property type="nucleotide sequence ID" value="NZ_JAFIWB010000019.1"/>
</dbReference>
<evidence type="ECO:0000313" key="1">
    <source>
        <dbReference type="EMBL" id="MBN6103542.1"/>
    </source>
</evidence>
<dbReference type="InterPro" id="IPR006175">
    <property type="entry name" value="YjgF/YER057c/UK114"/>
</dbReference>
<reference evidence="1 2" key="1">
    <citation type="submission" date="2021-02" db="EMBL/GenBank/DDBJ databases">
        <title>Taxonomically Unique Crown Gall-Associated Xanthomonas Stains Have Deficiency in Virulence Repertories.</title>
        <authorList>
            <person name="Mafakheri H."/>
            <person name="Taghavi S.M."/>
            <person name="Dimkic I."/>
            <person name="Nemanja K."/>
            <person name="Osdaghi E."/>
        </authorList>
    </citation>
    <scope>NUCLEOTIDE SEQUENCE [LARGE SCALE GENOMIC DNA]</scope>
    <source>
        <strain evidence="1 2">FX4</strain>
    </source>
</reference>
<keyword evidence="2" id="KW-1185">Reference proteome</keyword>
<dbReference type="Proteomes" id="UP000695802">
    <property type="component" value="Unassembled WGS sequence"/>
</dbReference>